<keyword evidence="2" id="KW-0472">Membrane</keyword>
<keyword evidence="2" id="KW-0812">Transmembrane</keyword>
<sequence>MPMNIKMNEKWNSFLDNWRLFKKGDVTQREKSPNIQPVTVLRTPTSSSISRKSLRKPSVAESVISKLQIEKIDGGFSIGGTSVAANCHIIIIVFAFCFILVGMVLTAISYRPIESDEKSLQYTASIIFGGYTHVVGPILLTVGVLMFFFGLTWCFIVTKVKRDEKDKEMQRLSWSCSPELYSTNDSPERKVRSLPGSGTRRSQKRHSLPALDGRIAKTKKKMRFAVFPTLDERNSDGSADSGGKVSLVKDSQVMILNASDEREDTSPTYSLQSLSYENEILQEPRKSAAFTRSDVANENAYDHLQEPADVASFPQSARFLFASLPAKSTISSPESEYKHRKE</sequence>
<protein>
    <submittedName>
        <fullName evidence="3">Uncharacterized protein</fullName>
    </submittedName>
</protein>
<feature type="region of interest" description="Disordered" evidence="1">
    <location>
        <begin position="180"/>
        <end position="212"/>
    </location>
</feature>
<organism evidence="3 4">
    <name type="scientific">Artemia franciscana</name>
    <name type="common">Brine shrimp</name>
    <name type="synonym">Artemia sanfranciscana</name>
    <dbReference type="NCBI Taxonomy" id="6661"/>
    <lineage>
        <taxon>Eukaryota</taxon>
        <taxon>Metazoa</taxon>
        <taxon>Ecdysozoa</taxon>
        <taxon>Arthropoda</taxon>
        <taxon>Crustacea</taxon>
        <taxon>Branchiopoda</taxon>
        <taxon>Anostraca</taxon>
        <taxon>Artemiidae</taxon>
        <taxon>Artemia</taxon>
    </lineage>
</organism>
<keyword evidence="4" id="KW-1185">Reference proteome</keyword>
<feature type="transmembrane region" description="Helical" evidence="2">
    <location>
        <begin position="130"/>
        <end position="157"/>
    </location>
</feature>
<name>A0AA88HX42_ARTSF</name>
<dbReference type="EMBL" id="JAVRJZ010000009">
    <property type="protein sequence ID" value="KAK2718717.1"/>
    <property type="molecule type" value="Genomic_DNA"/>
</dbReference>
<dbReference type="AlphaFoldDB" id="A0AA88HX42"/>
<dbReference type="Proteomes" id="UP001187531">
    <property type="component" value="Unassembled WGS sequence"/>
</dbReference>
<keyword evidence="2" id="KW-1133">Transmembrane helix</keyword>
<accession>A0AA88HX42</accession>
<feature type="transmembrane region" description="Helical" evidence="2">
    <location>
        <begin position="89"/>
        <end position="110"/>
    </location>
</feature>
<comment type="caution">
    <text evidence="3">The sequence shown here is derived from an EMBL/GenBank/DDBJ whole genome shotgun (WGS) entry which is preliminary data.</text>
</comment>
<evidence type="ECO:0000256" key="2">
    <source>
        <dbReference type="SAM" id="Phobius"/>
    </source>
</evidence>
<dbReference type="EMBL" id="JAVRJZ010000009">
    <property type="protein sequence ID" value="KAK2718718.1"/>
    <property type="molecule type" value="Genomic_DNA"/>
</dbReference>
<dbReference type="EMBL" id="JAVRJZ010000009">
    <property type="protein sequence ID" value="KAK2718716.1"/>
    <property type="molecule type" value="Genomic_DNA"/>
</dbReference>
<gene>
    <name evidence="3" type="ORF">QYM36_005897</name>
</gene>
<reference evidence="3" key="1">
    <citation type="submission" date="2023-07" db="EMBL/GenBank/DDBJ databases">
        <title>Chromosome-level genome assembly of Artemia franciscana.</title>
        <authorList>
            <person name="Jo E."/>
        </authorList>
    </citation>
    <scope>NUCLEOTIDE SEQUENCE</scope>
    <source>
        <tissue evidence="3">Whole body</tissue>
    </source>
</reference>
<evidence type="ECO:0000256" key="1">
    <source>
        <dbReference type="SAM" id="MobiDB-lite"/>
    </source>
</evidence>
<evidence type="ECO:0000313" key="4">
    <source>
        <dbReference type="Proteomes" id="UP001187531"/>
    </source>
</evidence>
<evidence type="ECO:0000313" key="3">
    <source>
        <dbReference type="EMBL" id="KAK2718718.1"/>
    </source>
</evidence>
<proteinExistence type="predicted"/>